<evidence type="ECO:0000256" key="1">
    <source>
        <dbReference type="ARBA" id="ARBA00007261"/>
    </source>
</evidence>
<dbReference type="eggNOG" id="COG0612">
    <property type="taxonomic scope" value="Bacteria"/>
</dbReference>
<dbReference type="GO" id="GO:0046872">
    <property type="term" value="F:metal ion binding"/>
    <property type="evidence" value="ECO:0007669"/>
    <property type="project" value="InterPro"/>
</dbReference>
<evidence type="ECO:0000313" key="10">
    <source>
        <dbReference type="EMBL" id="AIU74669.1"/>
    </source>
</evidence>
<protein>
    <submittedName>
        <fullName evidence="10">Peptidase</fullName>
    </submittedName>
</protein>
<dbReference type="Pfam" id="PF05193">
    <property type="entry name" value="Peptidase_M16_C"/>
    <property type="match status" value="1"/>
</dbReference>
<dbReference type="InterPro" id="IPR050626">
    <property type="entry name" value="Peptidase_M16"/>
</dbReference>
<dbReference type="Pfam" id="PF00675">
    <property type="entry name" value="Peptidase_M16"/>
    <property type="match status" value="1"/>
</dbReference>
<dbReference type="EMBL" id="CP009706">
    <property type="protein sequence ID" value="AIU74669.1"/>
    <property type="molecule type" value="Genomic_DNA"/>
</dbReference>
<evidence type="ECO:0000256" key="3">
    <source>
        <dbReference type="ARBA" id="ARBA00022801"/>
    </source>
</evidence>
<gene>
    <name evidence="10" type="ORF">AT03_21170</name>
</gene>
<dbReference type="InterPro" id="IPR011765">
    <property type="entry name" value="Pept_M16_N"/>
</dbReference>
<reference evidence="10 11" key="1">
    <citation type="journal article" date="2014" name="Gut Pathog.">
        <title>Gene clusters of Hafnia alvei strain FB1 important in survival and pathogenesis: a draft genome perspective.</title>
        <authorList>
            <person name="Tan J.Y."/>
            <person name="Yin W.F."/>
            <person name="Chan K.G."/>
        </authorList>
    </citation>
    <scope>NUCLEOTIDE SEQUENCE [LARGE SCALE GENOMIC DNA]</scope>
    <source>
        <strain evidence="10 11">FB1</strain>
    </source>
</reference>
<evidence type="ECO:0000256" key="2">
    <source>
        <dbReference type="ARBA" id="ARBA00022670"/>
    </source>
</evidence>
<keyword evidence="5" id="KW-0482">Metalloprotease</keyword>
<feature type="domain" description="Peptidase M16 C-terminal" evidence="9">
    <location>
        <begin position="201"/>
        <end position="379"/>
    </location>
</feature>
<feature type="domain" description="Peptidase M16 N-terminal" evidence="8">
    <location>
        <begin position="51"/>
        <end position="156"/>
    </location>
</feature>
<proteinExistence type="inferred from homology"/>
<keyword evidence="3" id="KW-0378">Hydrolase</keyword>
<organism evidence="10 11">
    <name type="scientific">Hafnia alvei FB1</name>
    <dbReference type="NCBI Taxonomy" id="1453496"/>
    <lineage>
        <taxon>Bacteria</taxon>
        <taxon>Pseudomonadati</taxon>
        <taxon>Pseudomonadota</taxon>
        <taxon>Gammaproteobacteria</taxon>
        <taxon>Enterobacterales</taxon>
        <taxon>Hafniaceae</taxon>
        <taxon>Hafnia</taxon>
    </lineage>
</organism>
<sequence>MQGTKIRLMVGGLLLAAASSSVHSEALQPDPAWQEGKLDNGFSWQLLATPQRPSDRIELRMIVSTGSLVESNQQVGFAHLLPRLALTHSDNFTASQLQSFWQQSIDPQRPLPPAVSSYDYTAYNLSLPNNRPELLKEALQWLANTAGKLNIDSNTVISALQSPENLVATLPSDANDPLWRLRLKGSTMLGHEPGQGPNRPVDTQQLKAFYQQWYTPDAMTLYVVGNVDSRSLSEQINKAFADLKGKRETPATLPTLAPLPTTPINLIAENAQQDTLSITWDVPWQPIRDSQVLQRYWKSDFAREALFSHLQQVLANSDLKGSVNLMFDCQVQYQRSQCAIHLSTTQANLNKALSFIATEMSAVHDDGVTQQEFDTMIAQKKDQLTKLFATYARTDTDVLMSQRLRSQQSGVVDISPETYQKLRQSFLATLSLDDLNQELHNQLSREPTLILRQPRGEPEENVKALRDVYNNTMGLNMEDASAATDAVPEDASSSATAPQADPAAKEEPTSAQ</sequence>
<evidence type="ECO:0000256" key="5">
    <source>
        <dbReference type="ARBA" id="ARBA00023049"/>
    </source>
</evidence>
<feature type="chain" id="PRO_5001932323" evidence="7">
    <location>
        <begin position="25"/>
        <end position="512"/>
    </location>
</feature>
<dbReference type="Proteomes" id="UP000029986">
    <property type="component" value="Chromosome"/>
</dbReference>
<feature type="region of interest" description="Disordered" evidence="6">
    <location>
        <begin position="476"/>
        <end position="512"/>
    </location>
</feature>
<dbReference type="PANTHER" id="PTHR43690:SF17">
    <property type="entry name" value="PROTEIN YHJJ"/>
    <property type="match status" value="1"/>
</dbReference>
<dbReference type="GeneID" id="56893869"/>
<dbReference type="SUPFAM" id="SSF63411">
    <property type="entry name" value="LuxS/MPP-like metallohydrolase"/>
    <property type="match status" value="2"/>
</dbReference>
<dbReference type="InterPro" id="IPR007863">
    <property type="entry name" value="Peptidase_M16_C"/>
</dbReference>
<keyword evidence="4" id="KW-0862">Zinc</keyword>
<dbReference type="InterPro" id="IPR011249">
    <property type="entry name" value="Metalloenz_LuxS/M16"/>
</dbReference>
<evidence type="ECO:0000259" key="9">
    <source>
        <dbReference type="Pfam" id="PF05193"/>
    </source>
</evidence>
<dbReference type="Gene3D" id="3.30.830.10">
    <property type="entry name" value="Metalloenzyme, LuxS/M16 peptidase-like"/>
    <property type="match status" value="2"/>
</dbReference>
<accession>A0A097R7J5</accession>
<keyword evidence="2" id="KW-0645">Protease</keyword>
<dbReference type="PATRIC" id="fig|1453496.5.peg.4354"/>
<dbReference type="GO" id="GO:0006508">
    <property type="term" value="P:proteolysis"/>
    <property type="evidence" value="ECO:0007669"/>
    <property type="project" value="UniProtKB-KW"/>
</dbReference>
<evidence type="ECO:0000313" key="11">
    <source>
        <dbReference type="Proteomes" id="UP000029986"/>
    </source>
</evidence>
<dbReference type="RefSeq" id="WP_025799518.1">
    <property type="nucleotide sequence ID" value="NZ_CP009706.1"/>
</dbReference>
<evidence type="ECO:0000259" key="8">
    <source>
        <dbReference type="Pfam" id="PF00675"/>
    </source>
</evidence>
<evidence type="ECO:0000256" key="4">
    <source>
        <dbReference type="ARBA" id="ARBA00022833"/>
    </source>
</evidence>
<evidence type="ECO:0000256" key="7">
    <source>
        <dbReference type="SAM" id="SignalP"/>
    </source>
</evidence>
<evidence type="ECO:0000256" key="6">
    <source>
        <dbReference type="SAM" id="MobiDB-lite"/>
    </source>
</evidence>
<keyword evidence="7" id="KW-0732">Signal</keyword>
<dbReference type="AlphaFoldDB" id="A0A097R7J5"/>
<feature type="compositionally biased region" description="Basic and acidic residues" evidence="6">
    <location>
        <begin position="503"/>
        <end position="512"/>
    </location>
</feature>
<keyword evidence="11" id="KW-1185">Reference proteome</keyword>
<dbReference type="HOGENOM" id="CLU_043932_0_0_6"/>
<feature type="signal peptide" evidence="7">
    <location>
        <begin position="1"/>
        <end position="24"/>
    </location>
</feature>
<dbReference type="OrthoDB" id="9811314at2"/>
<dbReference type="PANTHER" id="PTHR43690">
    <property type="entry name" value="NARDILYSIN"/>
    <property type="match status" value="1"/>
</dbReference>
<dbReference type="KEGG" id="hav:AT03_21170"/>
<dbReference type="GO" id="GO:0008237">
    <property type="term" value="F:metallopeptidase activity"/>
    <property type="evidence" value="ECO:0007669"/>
    <property type="project" value="UniProtKB-KW"/>
</dbReference>
<name>A0A097R7J5_HAFAL</name>
<comment type="similarity">
    <text evidence="1">Belongs to the peptidase M16 family.</text>
</comment>